<dbReference type="EMBL" id="RKLT01000006">
    <property type="protein sequence ID" value="MBX0296254.1"/>
    <property type="molecule type" value="Genomic_DNA"/>
</dbReference>
<evidence type="ECO:0000313" key="2">
    <source>
        <dbReference type="EMBL" id="MBX0296254.1"/>
    </source>
</evidence>
<evidence type="ECO:0000256" key="1">
    <source>
        <dbReference type="SAM" id="MobiDB-lite"/>
    </source>
</evidence>
<keyword evidence="3" id="KW-1185">Reference proteome</keyword>
<comment type="caution">
    <text evidence="2">The sequence shown here is derived from an EMBL/GenBank/DDBJ whole genome shotgun (WGS) entry which is preliminary data.</text>
</comment>
<name>A0AAW4PEE4_9EURY</name>
<accession>A0AAW4PEE4</accession>
<dbReference type="AlphaFoldDB" id="A0AAW4PEE4"/>
<reference evidence="2 3" key="1">
    <citation type="submission" date="2021-06" db="EMBL/GenBank/DDBJ databases">
        <title>Halomicroarcula sp. a new haloarchaeum isolated from saline soil.</title>
        <authorList>
            <person name="Duran-Viseras A."/>
            <person name="Sanchez-Porro C."/>
            <person name="Ventosa A."/>
        </authorList>
    </citation>
    <scope>NUCLEOTIDE SEQUENCE [LARGE SCALE GENOMIC DNA]</scope>
    <source>
        <strain evidence="2 3">F27</strain>
    </source>
</reference>
<organism evidence="2 3">
    <name type="scientific">Haloarcula nitratireducens</name>
    <dbReference type="NCBI Taxonomy" id="2487749"/>
    <lineage>
        <taxon>Archaea</taxon>
        <taxon>Methanobacteriati</taxon>
        <taxon>Methanobacteriota</taxon>
        <taxon>Stenosarchaea group</taxon>
        <taxon>Halobacteria</taxon>
        <taxon>Halobacteriales</taxon>
        <taxon>Haloarculaceae</taxon>
        <taxon>Haloarcula</taxon>
    </lineage>
</organism>
<feature type="region of interest" description="Disordered" evidence="1">
    <location>
        <begin position="1"/>
        <end position="21"/>
    </location>
</feature>
<protein>
    <submittedName>
        <fullName evidence="2">Uncharacterized protein</fullName>
    </submittedName>
</protein>
<gene>
    <name evidence="2" type="ORF">EGH23_15350</name>
</gene>
<proteinExistence type="predicted"/>
<dbReference type="RefSeq" id="WP_220580871.1">
    <property type="nucleotide sequence ID" value="NZ_RKLT01000006.1"/>
</dbReference>
<evidence type="ECO:0000313" key="3">
    <source>
        <dbReference type="Proteomes" id="UP001430455"/>
    </source>
</evidence>
<dbReference type="Proteomes" id="UP001430455">
    <property type="component" value="Unassembled WGS sequence"/>
</dbReference>
<sequence>MSNSQSEVSTELAARDDPRLNEEFVRTQPATSDRHPAMLVGVVHDHPASSYRVREVATAFDPDVLGLELPAVAVPYFTGRGADSADGGDDAAATDEMTTAVAASPDAETVGIDTLGWRFGYRFARNALDERASPGTVGRAVGEIGHIARHALDCRLGAEGAHRDALDHDVTAADSPTAQADDERTRVARSRALLGAFERPHADLLLDGTREQTMAANVDARRRDGSVLAVVGIDHLDSVADRLT</sequence>